<comment type="caution">
    <text evidence="10">The sequence shown here is derived from an EMBL/GenBank/DDBJ whole genome shotgun (WGS) entry which is preliminary data.</text>
</comment>
<dbReference type="InterPro" id="IPR002048">
    <property type="entry name" value="EF_hand_dom"/>
</dbReference>
<comment type="subcellular location">
    <subcellularLocation>
        <location evidence="1">Mitochondrion inner membrane</location>
    </subcellularLocation>
    <subcellularLocation>
        <location evidence="2">Mitochondrion intermembrane space</location>
    </subcellularLocation>
</comment>
<evidence type="ECO:0000256" key="3">
    <source>
        <dbReference type="ARBA" id="ARBA00022737"/>
    </source>
</evidence>
<protein>
    <submittedName>
        <fullName evidence="10">Calcium uptake protein 3 mitochondrial</fullName>
    </submittedName>
</protein>
<keyword evidence="8" id="KW-0472">Membrane</keyword>
<evidence type="ECO:0000256" key="7">
    <source>
        <dbReference type="ARBA" id="ARBA00023128"/>
    </source>
</evidence>
<evidence type="ECO:0000256" key="2">
    <source>
        <dbReference type="ARBA" id="ARBA00004569"/>
    </source>
</evidence>
<accession>A0ABR4Q4Q7</accession>
<dbReference type="Proteomes" id="UP001651158">
    <property type="component" value="Unassembled WGS sequence"/>
</dbReference>
<keyword evidence="11" id="KW-1185">Reference proteome</keyword>
<dbReference type="Gene3D" id="1.10.238.10">
    <property type="entry name" value="EF-hand"/>
    <property type="match status" value="1"/>
</dbReference>
<dbReference type="SMART" id="SM00054">
    <property type="entry name" value="EFh"/>
    <property type="match status" value="1"/>
</dbReference>
<keyword evidence="6" id="KW-0809">Transit peptide</keyword>
<evidence type="ECO:0000256" key="5">
    <source>
        <dbReference type="ARBA" id="ARBA00022837"/>
    </source>
</evidence>
<dbReference type="PANTHER" id="PTHR12294">
    <property type="entry name" value="EF HAND DOMAIN FAMILY A1,A2-RELATED"/>
    <property type="match status" value="1"/>
</dbReference>
<evidence type="ECO:0000313" key="11">
    <source>
        <dbReference type="Proteomes" id="UP001651158"/>
    </source>
</evidence>
<gene>
    <name evidence="10" type="ORF">TcWFU_007908</name>
</gene>
<reference evidence="10 11" key="1">
    <citation type="journal article" date="2022" name="Front. Cell. Infect. Microbiol.">
        <title>The Genomes of Two Strains of Taenia crassiceps the Animal Model for the Study of Human Cysticercosis.</title>
        <authorList>
            <person name="Bobes R.J."/>
            <person name="Estrada K."/>
            <person name="Rios-Valencia D.G."/>
            <person name="Calderon-Gallegos A."/>
            <person name="de la Torre P."/>
            <person name="Carrero J.C."/>
            <person name="Sanchez-Flores A."/>
            <person name="Laclette J.P."/>
        </authorList>
    </citation>
    <scope>NUCLEOTIDE SEQUENCE [LARGE SCALE GENOMIC DNA]</scope>
    <source>
        <strain evidence="10">WFUcys</strain>
    </source>
</reference>
<evidence type="ECO:0000256" key="8">
    <source>
        <dbReference type="ARBA" id="ARBA00023136"/>
    </source>
</evidence>
<name>A0ABR4Q4Q7_9CEST</name>
<sequence length="158" mass="18452">MRVFFGKDGKRLLKREDFYRFIENFQNEILEVEFALSSPNGVTISPTEFARVLLHNTDLPESRYDEFLSRLSRLPADMEPIGLFPSAIRVCANVEISEQALQTLFCMFDSDGDGHMSPQEFMVLLRNMRPRGIHKNADFRRGIWEDYKKCLSIAMREH</sequence>
<evidence type="ECO:0000256" key="4">
    <source>
        <dbReference type="ARBA" id="ARBA00022792"/>
    </source>
</evidence>
<dbReference type="InterPro" id="IPR011992">
    <property type="entry name" value="EF-hand-dom_pair"/>
</dbReference>
<dbReference type="EMBL" id="JAKROA010000012">
    <property type="protein sequence ID" value="KAL5104514.1"/>
    <property type="molecule type" value="Genomic_DNA"/>
</dbReference>
<keyword evidence="7" id="KW-0496">Mitochondrion</keyword>
<keyword evidence="4" id="KW-0999">Mitochondrion inner membrane</keyword>
<dbReference type="Pfam" id="PF00036">
    <property type="entry name" value="EF-hand_1"/>
    <property type="match status" value="1"/>
</dbReference>
<evidence type="ECO:0000313" key="10">
    <source>
        <dbReference type="EMBL" id="KAL5104514.1"/>
    </source>
</evidence>
<dbReference type="PROSITE" id="PS00018">
    <property type="entry name" value="EF_HAND_1"/>
    <property type="match status" value="1"/>
</dbReference>
<proteinExistence type="predicted"/>
<dbReference type="SUPFAM" id="SSF47473">
    <property type="entry name" value="EF-hand"/>
    <property type="match status" value="1"/>
</dbReference>
<dbReference type="InterPro" id="IPR018247">
    <property type="entry name" value="EF_Hand_1_Ca_BS"/>
</dbReference>
<evidence type="ECO:0000256" key="1">
    <source>
        <dbReference type="ARBA" id="ARBA00004273"/>
    </source>
</evidence>
<dbReference type="InterPro" id="IPR039800">
    <property type="entry name" value="MICU1/2/3"/>
</dbReference>
<evidence type="ECO:0000259" key="9">
    <source>
        <dbReference type="PROSITE" id="PS50222"/>
    </source>
</evidence>
<keyword evidence="3" id="KW-0677">Repeat</keyword>
<organism evidence="10 11">
    <name type="scientific">Taenia crassiceps</name>
    <dbReference type="NCBI Taxonomy" id="6207"/>
    <lineage>
        <taxon>Eukaryota</taxon>
        <taxon>Metazoa</taxon>
        <taxon>Spiralia</taxon>
        <taxon>Lophotrochozoa</taxon>
        <taxon>Platyhelminthes</taxon>
        <taxon>Cestoda</taxon>
        <taxon>Eucestoda</taxon>
        <taxon>Cyclophyllidea</taxon>
        <taxon>Taeniidae</taxon>
        <taxon>Taenia</taxon>
    </lineage>
</organism>
<feature type="domain" description="EF-hand" evidence="9">
    <location>
        <begin position="96"/>
        <end position="131"/>
    </location>
</feature>
<dbReference type="PANTHER" id="PTHR12294:SF13">
    <property type="entry name" value="MITOCHONDRIAL CALCIUM UPTAKE 3, ISOFORM D"/>
    <property type="match status" value="1"/>
</dbReference>
<evidence type="ECO:0000256" key="6">
    <source>
        <dbReference type="ARBA" id="ARBA00022946"/>
    </source>
</evidence>
<keyword evidence="5" id="KW-0106">Calcium</keyword>
<dbReference type="PROSITE" id="PS50222">
    <property type="entry name" value="EF_HAND_2"/>
    <property type="match status" value="1"/>
</dbReference>